<evidence type="ECO:0000313" key="2">
    <source>
        <dbReference type="EMBL" id="RDE05186.1"/>
    </source>
</evidence>
<sequence>MRGAAAALLLLAACSREATPQATPATPGLEEAAVAAGIVADPRKASLTGLYARDTDRLCVVPQGDKWRVGVSVDFDERQGCSAAGTGTRSGERLTIVFPNCTVEAEFDGERLFFPATLPAGCARLCTDRATLTALEVEQLSASASEAATLRSRDGRLLCAS</sequence>
<dbReference type="AlphaFoldDB" id="A0A369VS23"/>
<evidence type="ECO:0008006" key="4">
    <source>
        <dbReference type="Google" id="ProtNLM"/>
    </source>
</evidence>
<keyword evidence="1" id="KW-0732">Signal</keyword>
<feature type="signal peptide" evidence="1">
    <location>
        <begin position="1"/>
        <end position="18"/>
    </location>
</feature>
<dbReference type="OrthoDB" id="7448000at2"/>
<accession>A0A369VS23</accession>
<keyword evidence="3" id="KW-1185">Reference proteome</keyword>
<feature type="chain" id="PRO_5016934592" description="Lipoprotein" evidence="1">
    <location>
        <begin position="19"/>
        <end position="161"/>
    </location>
</feature>
<dbReference type="Proteomes" id="UP000253918">
    <property type="component" value="Unassembled WGS sequence"/>
</dbReference>
<protein>
    <recommendedName>
        <fullName evidence="4">Lipoprotein</fullName>
    </recommendedName>
</protein>
<name>A0A369VS23_9SPHN</name>
<comment type="caution">
    <text evidence="2">The sequence shown here is derived from an EMBL/GenBank/DDBJ whole genome shotgun (WGS) entry which is preliminary data.</text>
</comment>
<evidence type="ECO:0000313" key="3">
    <source>
        <dbReference type="Proteomes" id="UP000253918"/>
    </source>
</evidence>
<proteinExistence type="predicted"/>
<gene>
    <name evidence="2" type="ORF">DVW87_07885</name>
</gene>
<organism evidence="2 3">
    <name type="scientific">Sphingomonas aracearum</name>
    <dbReference type="NCBI Taxonomy" id="2283317"/>
    <lineage>
        <taxon>Bacteria</taxon>
        <taxon>Pseudomonadati</taxon>
        <taxon>Pseudomonadota</taxon>
        <taxon>Alphaproteobacteria</taxon>
        <taxon>Sphingomonadales</taxon>
        <taxon>Sphingomonadaceae</taxon>
        <taxon>Sphingomonas</taxon>
    </lineage>
</organism>
<dbReference type="EMBL" id="QQNB01000002">
    <property type="protein sequence ID" value="RDE05186.1"/>
    <property type="molecule type" value="Genomic_DNA"/>
</dbReference>
<dbReference type="RefSeq" id="WP_114687257.1">
    <property type="nucleotide sequence ID" value="NZ_QQNB01000002.1"/>
</dbReference>
<reference evidence="2 3" key="1">
    <citation type="submission" date="2018-07" db="EMBL/GenBank/DDBJ databases">
        <title>a novel species of Sphingomonas isolated from the rhizosphere soil of Araceae plant.</title>
        <authorList>
            <person name="Zhiyong W."/>
            <person name="Qinglan Z."/>
            <person name="Zhiwei F."/>
            <person name="Ding X."/>
            <person name="Gejiao W."/>
            <person name="Shixue Z."/>
        </authorList>
    </citation>
    <scope>NUCLEOTIDE SEQUENCE [LARGE SCALE GENOMIC DNA]</scope>
    <source>
        <strain evidence="2 3">WZY 27</strain>
    </source>
</reference>
<evidence type="ECO:0000256" key="1">
    <source>
        <dbReference type="SAM" id="SignalP"/>
    </source>
</evidence>